<dbReference type="GO" id="GO:0000226">
    <property type="term" value="P:microtubule cytoskeleton organization"/>
    <property type="evidence" value="ECO:0007669"/>
    <property type="project" value="TreeGrafter"/>
</dbReference>
<feature type="compositionally biased region" description="Polar residues" evidence="7">
    <location>
        <begin position="1894"/>
        <end position="1907"/>
    </location>
</feature>
<dbReference type="Proteomes" id="UP000318571">
    <property type="component" value="Chromosome 2"/>
</dbReference>
<reference evidence="9 10" key="1">
    <citation type="journal article" date="2018" name="Nat. Ecol. Evol.">
        <title>Genomic signatures of mitonuclear coevolution across populations of Tigriopus californicus.</title>
        <authorList>
            <person name="Barreto F.S."/>
            <person name="Watson E.T."/>
            <person name="Lima T.G."/>
            <person name="Willett C.S."/>
            <person name="Edmands S."/>
            <person name="Li W."/>
            <person name="Burton R.S."/>
        </authorList>
    </citation>
    <scope>NUCLEOTIDE SEQUENCE [LARGE SCALE GENOMIC DNA]</scope>
    <source>
        <strain evidence="9 10">San Diego</strain>
    </source>
</reference>
<feature type="compositionally biased region" description="Basic and acidic residues" evidence="7">
    <location>
        <begin position="1154"/>
        <end position="1169"/>
    </location>
</feature>
<gene>
    <name evidence="9" type="ORF">TCAL_00703</name>
</gene>
<keyword evidence="4" id="KW-0418">Kinase</keyword>
<dbReference type="SUPFAM" id="SSF56112">
    <property type="entry name" value="Protein kinase-like (PK-like)"/>
    <property type="match status" value="1"/>
</dbReference>
<feature type="compositionally biased region" description="Basic and acidic residues" evidence="7">
    <location>
        <begin position="1075"/>
        <end position="1097"/>
    </location>
</feature>
<sequence>MVVNEDDVMNIMGGMENAGGIKLNDHKRKLKNRFEISRKLGQGTYGKVQLGINKETGQEVAIKTIKKSKIETEADLVRIRREIQIMSSVQHPNIIHIYEVFENKEKMILVMEIAAGGELYDYLSDRKCLDDKEARRVFRQIAMATYYCHKNNICHRDLKLENILLDENGGAKIADFGLSNVYDGKTLLSTFCGSPLYASPEIVRGCPYVGPEVDCWSLGVLLYTLVYGAMPFDGSNFKRLVKQITTGDYYEPKKPASASHLIRTMLTVNPDKRANISDICAHDWVNDGYPESCLKEAEHLASLTPVRLDLLLSLAPPSDKEEVVVQQEEDEPPNVPTINEPDEGAMFIEELPPESEVPNDLEDEHSEVSVSEPPDEAAKPVAKKRKEKTKRKLRETPSMLDPSLTAKKREPQTPNGSQPLEAMEVCDNQNGPKDRVASPNLNKPSGAKDKGAAKPKKKKEILEGQSEAAVPQPSSKPQQPKKAQHPPTPPIRTVGNVQNKAFQPKDANKAQSDAVPPLEPMVRRSSQKRSAKDHHQAPKADHDTEQAQQPRTMLERPNTPRGRAPSPELEETKAKLDTLVTPLPPPKVPESSQISNPVANEARKLDNAGNPGLDEHTSPEVPQMEVVTSAPNMKKRVEMPESSLPVSHKVPKRDSHPANPSHIPNQSISIPKPTPDPPKQQTLAGSQDNPPPLINKAVPKIEGQMDTHASMMNGHTLSGVSSVESGSEIPRGEPNTTPTIDTKLTLFTASPNDSKSTSAPLPKTIPFEQSDNGSPTRKDGEQRGLINSVPKPYIVESSQPIERPVSPQVPKLLEPSDPVTSATSGSRKERSPDSVGSAVSLSSSGSNHSIPTKTETTPNGTEIKIPNPTLAENRDSKVIKAAAFWNNYIGEVISKAKPPDKEAVRTLDKPKKIVSAGVGSRGLHDLKNRYENPKPKKIEEDKLAINRRNSKKLNLEGCSPGLKVNDAKSVFETKSQPPPTPSLFRRNSVNSTSSSGSGSGSKWRPKKDNERQDEKGSLPFGTKQANTAPRTQKPSLGKEPAPNFNPLNIPSQIKPKKPPNGANSAPIPTITQSRSMDDQTKGMREEAKGNENKRNSTIEDSSNIESAMLSKANESLAASSRTRPMSPRTPSPKATTSPKAVISPKAATSPKPKSKNEEVGSVKYEKNKEQTVLPEAPKKEGEIMFIAQTSHVEVRPNSNVDQKRPAELTPVETEKPLPSRSHHIPKQDSIKSQDSVEDQERESKLVVVGQLTRELFNADPVKFKKSVPSKPEEAPVTKILMPEGFKSVSSPGSPASHVTSPTQKSPPVVTLPVVKISFKPEAKKTSPQPEVKSLTKKVTPKEVSMEMPKSLPPQDTNAAPHTKIQENGIDIPTAPIAPLMQTQAEVSKPGIPKTKTIEPELKPGETENKLEAVKSSLKKIPHAPAKNKKSPEEEEEGMTLDVIISPPMERKVFNDKSGKEAHTGTDTNSRPSWKQSPNETSSYQPSISNETPASSSRVNTNSDPSSMAGQKSGKEWKRNSSPVLARPEATVQAGERIIPIQIQGAGSSRTEPESKPPKSQSVPIRVVSKGISKPDPGVEDQDEALEKHDQFHGGGLSRNRWGSKKKRMSSAYSDSSMSDDDSSFGVVPLSGLQKYSSMGKHGPFGEDFQLKRTRPPFTMQRAESFSSEGEDDFDDDGMREITAENLFSTLLNRVKSLTKRIHDEHDHHVAWQHTNRLMNSSLNPGRTHARLERSALRNSQKRSGANTPINFSRQSSLRDDGTSSLRSMDSSTLGQTDSPSSTLGSSRNMFRGTPRNTLNDLHPSSTLSKEIGETTGNLFGKRYDEGDNDISGSISITSKQRLRPGYLPPPHIPPYNHSGISYPSSDPSARLIPIRVVGNETTSSKAVAAPTITTSTGSFSRTDNQGAGPTASVYMTPMKPYSPTYQSNSMPESSTIGSNEPREAAKRPSEFIKTEAKTESQTPRFVPRRGEAVKSPQFSSIIEPQYSKSLEHRVSSPKPYLPSGSIPDVVRPETPKSPPATMRTLPSEGQSLHRALTLKQQLSASLPNHRPKGLNQALTSASTHTHSTPSQIRPSTPSVYRPVSFQGYTSPIPTLSSSPPVMVSPPISPPPMSPLPFEPPKSVTSHRPIQPYPPPPTSPSQVTSVSNALTASQKSRRQILPYGGAKSDGLLNQHAFVTCNIIAAAADKRKRDSSRSTTSEILPLEKVNAP</sequence>
<dbReference type="InterPro" id="IPR011009">
    <property type="entry name" value="Kinase-like_dom_sf"/>
</dbReference>
<feature type="region of interest" description="Disordered" evidence="7">
    <location>
        <begin position="1732"/>
        <end position="1811"/>
    </location>
</feature>
<feature type="region of interest" description="Disordered" evidence="7">
    <location>
        <begin position="1384"/>
        <end position="1622"/>
    </location>
</feature>
<feature type="compositionally biased region" description="Basic residues" evidence="7">
    <location>
        <begin position="1416"/>
        <end position="1428"/>
    </location>
</feature>
<feature type="compositionally biased region" description="Polar residues" evidence="7">
    <location>
        <begin position="1762"/>
        <end position="1808"/>
    </location>
</feature>
<feature type="domain" description="Protein kinase" evidence="8">
    <location>
        <begin position="34"/>
        <end position="285"/>
    </location>
</feature>
<protein>
    <recommendedName>
        <fullName evidence="8">Protein kinase domain-containing protein</fullName>
    </recommendedName>
</protein>
<dbReference type="PANTHER" id="PTHR24346:SF93">
    <property type="entry name" value="NUAK FAMILY SNF1-LIKE KINASE 1"/>
    <property type="match status" value="1"/>
</dbReference>
<feature type="compositionally biased region" description="Basic and acidic residues" evidence="7">
    <location>
        <begin position="1006"/>
        <end position="1016"/>
    </location>
</feature>
<feature type="compositionally biased region" description="Low complexity" evidence="7">
    <location>
        <begin position="2059"/>
        <end position="2070"/>
    </location>
</feature>
<evidence type="ECO:0000256" key="5">
    <source>
        <dbReference type="ARBA" id="ARBA00022840"/>
    </source>
</evidence>
<accession>A0A553PCL2</accession>
<dbReference type="InterPro" id="IPR008271">
    <property type="entry name" value="Ser/Thr_kinase_AS"/>
</dbReference>
<feature type="compositionally biased region" description="Polar residues" evidence="7">
    <location>
        <begin position="1923"/>
        <end position="1938"/>
    </location>
</feature>
<evidence type="ECO:0000256" key="4">
    <source>
        <dbReference type="ARBA" id="ARBA00022777"/>
    </source>
</evidence>
<dbReference type="PROSITE" id="PS00108">
    <property type="entry name" value="PROTEIN_KINASE_ST"/>
    <property type="match status" value="1"/>
</dbReference>
<feature type="region of interest" description="Disordered" evidence="7">
    <location>
        <begin position="1319"/>
        <end position="1362"/>
    </location>
</feature>
<comment type="caution">
    <text evidence="9">The sequence shown here is derived from an EMBL/GenBank/DDBJ whole genome shotgun (WGS) entry which is preliminary data.</text>
</comment>
<dbReference type="GO" id="GO:0005524">
    <property type="term" value="F:ATP binding"/>
    <property type="evidence" value="ECO:0007669"/>
    <property type="project" value="UniProtKB-UniRule"/>
</dbReference>
<feature type="region of interest" description="Disordered" evidence="7">
    <location>
        <begin position="2112"/>
        <end position="2152"/>
    </location>
</feature>
<keyword evidence="10" id="KW-1185">Reference proteome</keyword>
<feature type="region of interest" description="Disordered" evidence="7">
    <location>
        <begin position="1993"/>
        <end position="2083"/>
    </location>
</feature>
<feature type="compositionally biased region" description="Polar residues" evidence="7">
    <location>
        <begin position="1464"/>
        <end position="1509"/>
    </location>
</feature>
<keyword evidence="5 6" id="KW-0067">ATP-binding</keyword>
<feature type="compositionally biased region" description="Polar residues" evidence="7">
    <location>
        <begin position="850"/>
        <end position="860"/>
    </location>
</feature>
<feature type="compositionally biased region" description="Basic and acidic residues" evidence="7">
    <location>
        <begin position="533"/>
        <end position="545"/>
    </location>
</feature>
<feature type="region of interest" description="Disordered" evidence="7">
    <location>
        <begin position="319"/>
        <end position="341"/>
    </location>
</feature>
<dbReference type="FunFam" id="3.30.200.20:FF:000315">
    <property type="entry name" value="Calcium-dependent protein kinase 3"/>
    <property type="match status" value="1"/>
</dbReference>
<evidence type="ECO:0000256" key="2">
    <source>
        <dbReference type="ARBA" id="ARBA00022679"/>
    </source>
</evidence>
<feature type="compositionally biased region" description="Basic and acidic residues" evidence="7">
    <location>
        <begin position="1448"/>
        <end position="1463"/>
    </location>
</feature>
<dbReference type="Pfam" id="PF00069">
    <property type="entry name" value="Pkinase"/>
    <property type="match status" value="1"/>
</dbReference>
<feature type="region of interest" description="Disordered" evidence="7">
    <location>
        <begin position="1264"/>
        <end position="1307"/>
    </location>
</feature>
<feature type="compositionally biased region" description="Basic residues" evidence="7">
    <location>
        <begin position="381"/>
        <end position="393"/>
    </location>
</feature>
<dbReference type="STRING" id="6832.A0A553PCL2"/>
<keyword evidence="2" id="KW-0808">Transferase</keyword>
<evidence type="ECO:0000256" key="7">
    <source>
        <dbReference type="SAM" id="MobiDB-lite"/>
    </source>
</evidence>
<feature type="region of interest" description="Disordered" evidence="7">
    <location>
        <begin position="915"/>
        <end position="1242"/>
    </location>
</feature>
<keyword evidence="3 6" id="KW-0547">Nucleotide-binding</keyword>
<feature type="binding site" evidence="6">
    <location>
        <position position="67"/>
    </location>
    <ligand>
        <name>ATP</name>
        <dbReference type="ChEBI" id="CHEBI:30616"/>
    </ligand>
</feature>
<organism evidence="9 10">
    <name type="scientific">Tigriopus californicus</name>
    <name type="common">Marine copepod</name>
    <dbReference type="NCBI Taxonomy" id="6832"/>
    <lineage>
        <taxon>Eukaryota</taxon>
        <taxon>Metazoa</taxon>
        <taxon>Ecdysozoa</taxon>
        <taxon>Arthropoda</taxon>
        <taxon>Crustacea</taxon>
        <taxon>Multicrustacea</taxon>
        <taxon>Hexanauplia</taxon>
        <taxon>Copepoda</taxon>
        <taxon>Harpacticoida</taxon>
        <taxon>Harpacticidae</taxon>
        <taxon>Tigriopus</taxon>
    </lineage>
</organism>
<feature type="compositionally biased region" description="Polar residues" evidence="7">
    <location>
        <begin position="1287"/>
        <end position="1305"/>
    </location>
</feature>
<feature type="region of interest" description="Disordered" evidence="7">
    <location>
        <begin position="1894"/>
        <end position="1948"/>
    </location>
</feature>
<dbReference type="OMA" id="NIESAML"/>
<feature type="region of interest" description="Disordered" evidence="7">
    <location>
        <begin position="355"/>
        <end position="872"/>
    </location>
</feature>
<feature type="region of interest" description="Disordered" evidence="7">
    <location>
        <begin position="2186"/>
        <end position="2210"/>
    </location>
</feature>
<proteinExistence type="predicted"/>
<feature type="compositionally biased region" description="Low complexity" evidence="7">
    <location>
        <begin position="471"/>
        <end position="481"/>
    </location>
</feature>
<evidence type="ECO:0000313" key="10">
    <source>
        <dbReference type="Proteomes" id="UP000318571"/>
    </source>
</evidence>
<dbReference type="PROSITE" id="PS00107">
    <property type="entry name" value="PROTEIN_KINASE_ATP"/>
    <property type="match status" value="1"/>
</dbReference>
<feature type="compositionally biased region" description="Low complexity" evidence="7">
    <location>
        <begin position="718"/>
        <end position="728"/>
    </location>
</feature>
<dbReference type="FunFam" id="1.10.510.10:FF:000389">
    <property type="entry name" value="Uncharacterized protein, isoform E"/>
    <property type="match status" value="1"/>
</dbReference>
<dbReference type="SMART" id="SM00220">
    <property type="entry name" value="S_TKc"/>
    <property type="match status" value="1"/>
</dbReference>
<dbReference type="Gene3D" id="1.10.510.10">
    <property type="entry name" value="Transferase(Phosphotransferase) domain 1"/>
    <property type="match status" value="1"/>
</dbReference>
<feature type="compositionally biased region" description="Low complexity" evidence="7">
    <location>
        <begin position="833"/>
        <end position="849"/>
    </location>
</feature>
<feature type="compositionally biased region" description="Polar residues" evidence="7">
    <location>
        <begin position="1023"/>
        <end position="1034"/>
    </location>
</feature>
<feature type="compositionally biased region" description="Acidic residues" evidence="7">
    <location>
        <begin position="355"/>
        <end position="365"/>
    </location>
</feature>
<dbReference type="GO" id="GO:0005737">
    <property type="term" value="C:cytoplasm"/>
    <property type="evidence" value="ECO:0007669"/>
    <property type="project" value="TreeGrafter"/>
</dbReference>
<evidence type="ECO:0000313" key="9">
    <source>
        <dbReference type="EMBL" id="TRY75426.1"/>
    </source>
</evidence>
<feature type="compositionally biased region" description="Basic and acidic residues" evidence="7">
    <location>
        <begin position="922"/>
        <end position="944"/>
    </location>
</feature>
<dbReference type="EMBL" id="VCGU01000005">
    <property type="protein sequence ID" value="TRY75426.1"/>
    <property type="molecule type" value="Genomic_DNA"/>
</dbReference>
<dbReference type="InterPro" id="IPR017441">
    <property type="entry name" value="Protein_kinase_ATP_BS"/>
</dbReference>
<dbReference type="InterPro" id="IPR000719">
    <property type="entry name" value="Prot_kinase_dom"/>
</dbReference>
<dbReference type="GO" id="GO:0035556">
    <property type="term" value="P:intracellular signal transduction"/>
    <property type="evidence" value="ECO:0007669"/>
    <property type="project" value="TreeGrafter"/>
</dbReference>
<feature type="compositionally biased region" description="Polar residues" evidence="7">
    <location>
        <begin position="734"/>
        <end position="759"/>
    </location>
</feature>
<dbReference type="PANTHER" id="PTHR24346">
    <property type="entry name" value="MAP/MICROTUBULE AFFINITY-REGULATING KINASE"/>
    <property type="match status" value="1"/>
</dbReference>
<name>A0A553PCL2_TIGCA</name>
<evidence type="ECO:0000256" key="6">
    <source>
        <dbReference type="PROSITE-ProRule" id="PRU10141"/>
    </source>
</evidence>
<feature type="compositionally biased region" description="Polar residues" evidence="7">
    <location>
        <begin position="1187"/>
        <end position="1200"/>
    </location>
</feature>
<keyword evidence="1" id="KW-0723">Serine/threonine-protein kinase</keyword>
<feature type="compositionally biased region" description="Basic and acidic residues" evidence="7">
    <location>
        <begin position="1201"/>
        <end position="1217"/>
    </location>
</feature>
<feature type="compositionally biased region" description="Polar residues" evidence="7">
    <location>
        <begin position="1736"/>
        <end position="1755"/>
    </location>
</feature>
<evidence type="ECO:0000256" key="3">
    <source>
        <dbReference type="ARBA" id="ARBA00022741"/>
    </source>
</evidence>
<dbReference type="PROSITE" id="PS50011">
    <property type="entry name" value="PROTEIN_KINASE_DOM"/>
    <property type="match status" value="1"/>
</dbReference>
<feature type="compositionally biased region" description="Low complexity" evidence="7">
    <location>
        <begin position="1119"/>
        <end position="1132"/>
    </location>
</feature>
<feature type="compositionally biased region" description="Basic and acidic residues" evidence="7">
    <location>
        <begin position="1395"/>
        <end position="1412"/>
    </location>
</feature>
<evidence type="ECO:0000259" key="8">
    <source>
        <dbReference type="PROSITE" id="PS50011"/>
    </source>
</evidence>
<evidence type="ECO:0000256" key="1">
    <source>
        <dbReference type="ARBA" id="ARBA00022527"/>
    </source>
</evidence>
<dbReference type="GO" id="GO:0050321">
    <property type="term" value="F:tau-protein kinase activity"/>
    <property type="evidence" value="ECO:0007669"/>
    <property type="project" value="TreeGrafter"/>
</dbReference>